<dbReference type="PANTHER" id="PTHR19855:SF12">
    <property type="entry name" value="WD REPEAT-CONTAINING PROTEIN 37"/>
    <property type="match status" value="1"/>
</dbReference>
<dbReference type="AlphaFoldDB" id="A0A0N4TJ51"/>
<evidence type="ECO:0000313" key="9">
    <source>
        <dbReference type="EMBL" id="VDN89458.1"/>
    </source>
</evidence>
<dbReference type="PROSITE" id="PS00678">
    <property type="entry name" value="WD_REPEATS_1"/>
    <property type="match status" value="1"/>
</dbReference>
<feature type="repeat" description="WD" evidence="8">
    <location>
        <begin position="346"/>
        <end position="387"/>
    </location>
</feature>
<name>A0A0N4TJ51_BRUPA</name>
<dbReference type="PRINTS" id="PR00320">
    <property type="entry name" value="GPROTEINBRPT"/>
</dbReference>
<dbReference type="PANTHER" id="PTHR19855">
    <property type="entry name" value="WD40 REPEAT PROTEIN 12, 37"/>
    <property type="match status" value="1"/>
</dbReference>
<dbReference type="GO" id="GO:0005737">
    <property type="term" value="C:cytoplasm"/>
    <property type="evidence" value="ECO:0007669"/>
    <property type="project" value="UniProtKB-SubCell"/>
</dbReference>
<feature type="repeat" description="WD" evidence="8">
    <location>
        <begin position="186"/>
        <end position="223"/>
    </location>
</feature>
<gene>
    <name evidence="9" type="ORF">BPAG_LOCUS8272</name>
</gene>
<dbReference type="InterPro" id="IPR015943">
    <property type="entry name" value="WD40/YVTN_repeat-like_dom_sf"/>
</dbReference>
<evidence type="ECO:0000256" key="8">
    <source>
        <dbReference type="PROSITE-ProRule" id="PRU00221"/>
    </source>
</evidence>
<dbReference type="STRING" id="6280.A0A0N4TJ51"/>
<reference evidence="9 10" key="2">
    <citation type="submission" date="2018-11" db="EMBL/GenBank/DDBJ databases">
        <authorList>
            <consortium name="Pathogen Informatics"/>
        </authorList>
    </citation>
    <scope>NUCLEOTIDE SEQUENCE [LARGE SCALE GENOMIC DNA]</scope>
</reference>
<dbReference type="Proteomes" id="UP000278627">
    <property type="component" value="Unassembled WGS sequence"/>
</dbReference>
<keyword evidence="3" id="KW-0963">Cytoplasm</keyword>
<accession>A0A0N4TJ51</accession>
<dbReference type="InterPro" id="IPR019775">
    <property type="entry name" value="WD40_repeat_CS"/>
</dbReference>
<evidence type="ECO:0000256" key="3">
    <source>
        <dbReference type="ARBA" id="ARBA00022490"/>
    </source>
</evidence>
<evidence type="ECO:0000256" key="1">
    <source>
        <dbReference type="ARBA" id="ARBA00004123"/>
    </source>
</evidence>
<evidence type="ECO:0000313" key="10">
    <source>
        <dbReference type="Proteomes" id="UP000278627"/>
    </source>
</evidence>
<dbReference type="InterPro" id="IPR020472">
    <property type="entry name" value="WD40_PAC1"/>
</dbReference>
<keyword evidence="5" id="KW-0677">Repeat</keyword>
<evidence type="ECO:0000256" key="5">
    <source>
        <dbReference type="ARBA" id="ARBA00022737"/>
    </source>
</evidence>
<dbReference type="EMBL" id="UZAD01013132">
    <property type="protein sequence ID" value="VDN89458.1"/>
    <property type="molecule type" value="Genomic_DNA"/>
</dbReference>
<evidence type="ECO:0000256" key="4">
    <source>
        <dbReference type="ARBA" id="ARBA00022574"/>
    </source>
</evidence>
<dbReference type="PROSITE" id="PS50294">
    <property type="entry name" value="WD_REPEATS_REGION"/>
    <property type="match status" value="3"/>
</dbReference>
<dbReference type="InterPro" id="IPR036322">
    <property type="entry name" value="WD40_repeat_dom_sf"/>
</dbReference>
<sequence length="515" mass="57602">MSGRFEKLRVWVDGDVQQGSSTAQQQQQQQYCDMEQIALPHKARLYQLFEYVEKEIDSLYEENCELQAKLNQLSERLGETVTISPEICCSSNDPLSSRKETGRKGNQMRQKLKTALRVPPGRLVQSLKVVSDSSRRCRYARSFLGHRDGIWHVTASRGTQPILASASADQTCLLWSLDVGSCLAQYTGHVGSVNGVAFGPSTTDSNEFMLATASGDRTAHIWKAIIPGNTQLPALSSEDDELAEKEQTSGGNDIQGGGEVHASCIVRQPLVRLTGHANAVMAVEWFSNGEQLITASWDRTANIYDAERGEIVNILSGRFFFLNYAKILLFLEKFCAVVAEMEVQIDRSHDDELNHCNAHPSQKLIVTASRDSTFRLWDFRESIQSVAVFQGHIDSVTSVVFSCGEKLVSGSDDRSIKVWDLRNMRSAIVTVRLDSAVNRLSVSSRNVVAIPQDNRNIRLYDLNTVRLTRLPRASGQSHRRIVCCTAWADDHPNYDLFTCGFDKQVIAWKTTFEKD</sequence>
<reference evidence="11" key="1">
    <citation type="submission" date="2017-02" db="UniProtKB">
        <authorList>
            <consortium name="WormBaseParasite"/>
        </authorList>
    </citation>
    <scope>IDENTIFICATION</scope>
</reference>
<keyword evidence="6" id="KW-0539">Nucleus</keyword>
<dbReference type="InterPro" id="IPR001680">
    <property type="entry name" value="WD40_rpt"/>
</dbReference>
<dbReference type="PROSITE" id="PS50082">
    <property type="entry name" value="WD_REPEATS_2"/>
    <property type="match status" value="4"/>
</dbReference>
<keyword evidence="10" id="KW-1185">Reference proteome</keyword>
<feature type="repeat" description="WD" evidence="8">
    <location>
        <begin position="389"/>
        <end position="429"/>
    </location>
</feature>
<dbReference type="SUPFAM" id="SSF50978">
    <property type="entry name" value="WD40 repeat-like"/>
    <property type="match status" value="1"/>
</dbReference>
<evidence type="ECO:0000256" key="6">
    <source>
        <dbReference type="ARBA" id="ARBA00023242"/>
    </source>
</evidence>
<keyword evidence="4 8" id="KW-0853">WD repeat</keyword>
<evidence type="ECO:0000313" key="11">
    <source>
        <dbReference type="WBParaSite" id="BPAG_0000831001-mRNA-1"/>
    </source>
</evidence>
<protein>
    <recommendedName>
        <fullName evidence="7">WD repeat-containing protein 37</fullName>
    </recommendedName>
</protein>
<dbReference type="SMART" id="SM00320">
    <property type="entry name" value="WD40"/>
    <property type="match status" value="6"/>
</dbReference>
<evidence type="ECO:0000256" key="7">
    <source>
        <dbReference type="ARBA" id="ARBA00040954"/>
    </source>
</evidence>
<organism evidence="11">
    <name type="scientific">Brugia pahangi</name>
    <name type="common">Filarial nematode worm</name>
    <dbReference type="NCBI Taxonomy" id="6280"/>
    <lineage>
        <taxon>Eukaryota</taxon>
        <taxon>Metazoa</taxon>
        <taxon>Ecdysozoa</taxon>
        <taxon>Nematoda</taxon>
        <taxon>Chromadorea</taxon>
        <taxon>Rhabditida</taxon>
        <taxon>Spirurina</taxon>
        <taxon>Spiruromorpha</taxon>
        <taxon>Filarioidea</taxon>
        <taxon>Onchocercidae</taxon>
        <taxon>Brugia</taxon>
    </lineage>
</organism>
<dbReference type="Gene3D" id="2.130.10.10">
    <property type="entry name" value="YVTN repeat-like/Quinoprotein amine dehydrogenase"/>
    <property type="match status" value="3"/>
</dbReference>
<evidence type="ECO:0000256" key="2">
    <source>
        <dbReference type="ARBA" id="ARBA00004496"/>
    </source>
</evidence>
<dbReference type="WBParaSite" id="BPAG_0000831001-mRNA-1">
    <property type="protein sequence ID" value="BPAG_0000831001-mRNA-1"/>
    <property type="gene ID" value="BPAG_0000831001"/>
</dbReference>
<dbReference type="CDD" id="cd00200">
    <property type="entry name" value="WD40"/>
    <property type="match status" value="1"/>
</dbReference>
<feature type="repeat" description="WD" evidence="8">
    <location>
        <begin position="273"/>
        <end position="314"/>
    </location>
</feature>
<dbReference type="GO" id="GO:0005634">
    <property type="term" value="C:nucleus"/>
    <property type="evidence" value="ECO:0007669"/>
    <property type="project" value="UniProtKB-SubCell"/>
</dbReference>
<dbReference type="Pfam" id="PF00400">
    <property type="entry name" value="WD40"/>
    <property type="match status" value="5"/>
</dbReference>
<comment type="subcellular location">
    <subcellularLocation>
        <location evidence="2">Cytoplasm</location>
    </subcellularLocation>
    <subcellularLocation>
        <location evidence="1">Nucleus</location>
    </subcellularLocation>
</comment>
<proteinExistence type="predicted"/>